<dbReference type="Pfam" id="PF13646">
    <property type="entry name" value="HEAT_2"/>
    <property type="match status" value="3"/>
</dbReference>
<evidence type="ECO:0000313" key="3">
    <source>
        <dbReference type="EMBL" id="KHD06086.2"/>
    </source>
</evidence>
<dbReference type="PANTHER" id="PTHR12697">
    <property type="entry name" value="PBS LYASE HEAT-LIKE PROTEIN"/>
    <property type="match status" value="1"/>
</dbReference>
<evidence type="ECO:0000256" key="2">
    <source>
        <dbReference type="SAM" id="Phobius"/>
    </source>
</evidence>
<dbReference type="SMART" id="SM00567">
    <property type="entry name" value="EZ_HEAT"/>
    <property type="match status" value="5"/>
</dbReference>
<feature type="transmembrane region" description="Helical" evidence="2">
    <location>
        <begin position="21"/>
        <end position="39"/>
    </location>
</feature>
<dbReference type="SUPFAM" id="SSF48371">
    <property type="entry name" value="ARM repeat"/>
    <property type="match status" value="1"/>
</dbReference>
<evidence type="ECO:0000313" key="4">
    <source>
        <dbReference type="Proteomes" id="UP000030428"/>
    </source>
</evidence>
<keyword evidence="4" id="KW-1185">Reference proteome</keyword>
<feature type="transmembrane region" description="Helical" evidence="2">
    <location>
        <begin position="51"/>
        <end position="70"/>
    </location>
</feature>
<dbReference type="AlphaFoldDB" id="A0A0A6RQD3"/>
<feature type="transmembrane region" description="Helical" evidence="2">
    <location>
        <begin position="175"/>
        <end position="193"/>
    </location>
</feature>
<dbReference type="PANTHER" id="PTHR12697:SF38">
    <property type="entry name" value="PBS LYASE HEAT DOMAIN PROTEIN REPEAT-CONTAINING PROTEIN"/>
    <property type="match status" value="1"/>
</dbReference>
<gene>
    <name evidence="3" type="ORF">PN36_17100</name>
</gene>
<comment type="function">
    <text evidence="1">Catalyzes the hydroxylation of the N(6)-(4-aminobutyl)-L-lysine intermediate produced by deoxyhypusine synthase/DHPS on a critical lysine of the eukaryotic translation initiation factor 5A/eIF-5A. This is the second step of the post-translational modification of that lysine into an unusual amino acid residue named hypusine. Hypusination is unique to mature eIF-5A factor and is essential for its function.</text>
</comment>
<keyword evidence="2" id="KW-1133">Transmembrane helix</keyword>
<dbReference type="Proteomes" id="UP000030428">
    <property type="component" value="Unassembled WGS sequence"/>
</dbReference>
<dbReference type="InterPro" id="IPR021133">
    <property type="entry name" value="HEAT_type_2"/>
</dbReference>
<evidence type="ECO:0000256" key="1">
    <source>
        <dbReference type="ARBA" id="ARBA00045876"/>
    </source>
</evidence>
<dbReference type="InterPro" id="IPR011989">
    <property type="entry name" value="ARM-like"/>
</dbReference>
<proteinExistence type="predicted"/>
<organism evidence="3 4">
    <name type="scientific">Candidatus Thiomargarita nelsonii</name>
    <dbReference type="NCBI Taxonomy" id="1003181"/>
    <lineage>
        <taxon>Bacteria</taxon>
        <taxon>Pseudomonadati</taxon>
        <taxon>Pseudomonadota</taxon>
        <taxon>Gammaproteobacteria</taxon>
        <taxon>Thiotrichales</taxon>
        <taxon>Thiotrichaceae</taxon>
        <taxon>Thiomargarita</taxon>
    </lineage>
</organism>
<dbReference type="PROSITE" id="PS50077">
    <property type="entry name" value="HEAT_REPEAT"/>
    <property type="match status" value="1"/>
</dbReference>
<feature type="transmembrane region" description="Helical" evidence="2">
    <location>
        <begin position="122"/>
        <end position="147"/>
    </location>
</feature>
<dbReference type="EMBL" id="JSZA02000065">
    <property type="protein sequence ID" value="KHD06086.2"/>
    <property type="molecule type" value="Genomic_DNA"/>
</dbReference>
<sequence length="712" mass="80607">MVTLFSIAYFATTFFLPETPILLWATGALIIFNFTLSLVELFRQGTITRSLTFLNIVQLVLFGRLFLFIYDILGPEYYAYIVEPRWYDWITLIAIHIMRALDVIDFLNDYDIHLQNVKQNSILVGSTLVSMHIMVDIFILGAIFIALNRHTNTKQSSFLSRVMDWFNHHLEFFQWLRFWGLWVIIGILIIVGIKDNWSLTNWLYLPLGNILRTLDIGDAFEIFDWQFHTVELGFWLITLVVSFRLMISVYALGLANRLYLYLLGGRGKTLEELASICISPESSEEERQIASKRLIKFRSSAVPALLAALRVSKRGDGRRVIVEILGEIGPAAASAIPELVKALVDRDAHVQWAAAIALDEKIDPKWPQNPAITDIMPHLLNVLIDSPSRIRSAAAETLGKIGPAAAGALPELVKALVDNDAHVRSLAVDALYKIESLWRFREEVRTAIPYIEKVASQHARVERCASAVSVLEKINPEWLSSKKARGTVPCLIKALVESNNVDLRRAVVAILDKIDPQWSQSENAFRAIPHIVKTLNDSNESARRLANQLLEKIDPSDEKTIPYLVKARTGSNRDNREIAAEAFQVLNKFAPQWPEKKAAFLTIPYLVTCLVKNDNDVHNATEKLLNQIDPFWARRKVARRAIPYLLRALASKDKNLRCAAADVLKKMGPSAAMVVPYLVKVLKESPNAHVLWAVEAALKEIDPDEQWRKQKK</sequence>
<dbReference type="Gene3D" id="1.25.10.10">
    <property type="entry name" value="Leucine-rich Repeat Variant"/>
    <property type="match status" value="3"/>
</dbReference>
<evidence type="ECO:0008006" key="5">
    <source>
        <dbReference type="Google" id="ProtNLM"/>
    </source>
</evidence>
<keyword evidence="2" id="KW-0472">Membrane</keyword>
<protein>
    <recommendedName>
        <fullName evidence="5">HEAT repeat domain-containing protein</fullName>
    </recommendedName>
</protein>
<comment type="caution">
    <text evidence="3">The sequence shown here is derived from an EMBL/GenBank/DDBJ whole genome shotgun (WGS) entry which is preliminary data.</text>
</comment>
<dbReference type="InterPro" id="IPR004155">
    <property type="entry name" value="PBS_lyase_HEAT"/>
</dbReference>
<name>A0A0A6RQD3_9GAMM</name>
<feature type="transmembrane region" description="Helical" evidence="2">
    <location>
        <begin position="232"/>
        <end position="253"/>
    </location>
</feature>
<reference evidence="3 4" key="1">
    <citation type="journal article" date="2016" name="Front. Microbiol.">
        <title>Single-Cell (Meta-)Genomics of a Dimorphic Candidatus Thiomargarita nelsonii Reveals Genomic Plasticity.</title>
        <authorList>
            <person name="Flood B.E."/>
            <person name="Fliss P."/>
            <person name="Jones D.S."/>
            <person name="Dick G.J."/>
            <person name="Jain S."/>
            <person name="Kaster A.K."/>
            <person name="Winkel M."/>
            <person name="Mussmann M."/>
            <person name="Bailey J."/>
        </authorList>
    </citation>
    <scope>NUCLEOTIDE SEQUENCE [LARGE SCALE GENOMIC DNA]</scope>
    <source>
        <strain evidence="3">Hydrate Ridge</strain>
    </source>
</reference>
<keyword evidence="2" id="KW-0812">Transmembrane</keyword>
<accession>A0A0A6RQD3</accession>
<dbReference type="GO" id="GO:0016491">
    <property type="term" value="F:oxidoreductase activity"/>
    <property type="evidence" value="ECO:0007669"/>
    <property type="project" value="TreeGrafter"/>
</dbReference>
<dbReference type="InterPro" id="IPR016024">
    <property type="entry name" value="ARM-type_fold"/>
</dbReference>